<evidence type="ECO:0000256" key="3">
    <source>
        <dbReference type="SAM" id="MobiDB-lite"/>
    </source>
</evidence>
<dbReference type="PANTHER" id="PTHR21258:SF46">
    <property type="entry name" value="DOCKING PROTEIN 1"/>
    <property type="match status" value="1"/>
</dbReference>
<comment type="similarity">
    <text evidence="1">Belongs to the DOK family. Type A subfamily.</text>
</comment>
<protein>
    <submittedName>
        <fullName evidence="6">(spotted green pufferfish) hypothetical protein</fullName>
    </submittedName>
</protein>
<reference evidence="6" key="1">
    <citation type="journal article" date="2004" name="Nature">
        <title>Genome duplication in the teleost fish Tetraodon nigroviridis reveals the early vertebrate proto-karyotype.</title>
        <authorList>
            <person name="Jaillon O."/>
            <person name="Aury J.-M."/>
            <person name="Brunet F."/>
            <person name="Petit J.-L."/>
            <person name="Stange-Thomann N."/>
            <person name="Mauceli E."/>
            <person name="Bouneau L."/>
            <person name="Fischer C."/>
            <person name="Ozouf-Costaz C."/>
            <person name="Bernot A."/>
            <person name="Nicaud S."/>
            <person name="Jaffe D."/>
            <person name="Fisher S."/>
            <person name="Lutfalla G."/>
            <person name="Dossat C."/>
            <person name="Segurens B."/>
            <person name="Dasilva C."/>
            <person name="Salanoubat M."/>
            <person name="Levy M."/>
            <person name="Boudet N."/>
            <person name="Castellano S."/>
            <person name="Anthouard V."/>
            <person name="Jubin C."/>
            <person name="Castelli V."/>
            <person name="Katinka M."/>
            <person name="Vacherie B."/>
            <person name="Biemont C."/>
            <person name="Skalli Z."/>
            <person name="Cattolico L."/>
            <person name="Poulain J."/>
            <person name="De Berardinis V."/>
            <person name="Cruaud C."/>
            <person name="Duprat S."/>
            <person name="Brottier P."/>
            <person name="Coutanceau J.-P."/>
            <person name="Gouzy J."/>
            <person name="Parra G."/>
            <person name="Lardier G."/>
            <person name="Chapple C."/>
            <person name="McKernan K.J."/>
            <person name="McEwan P."/>
            <person name="Bosak S."/>
            <person name="Kellis M."/>
            <person name="Volff J.-N."/>
            <person name="Guigo R."/>
            <person name="Zody M.C."/>
            <person name="Mesirov J."/>
            <person name="Lindblad-Toh K."/>
            <person name="Birren B."/>
            <person name="Nusbaum C."/>
            <person name="Kahn D."/>
            <person name="Robinson-Rechavi M."/>
            <person name="Laudet V."/>
            <person name="Schachter V."/>
            <person name="Quetier F."/>
            <person name="Saurin W."/>
            <person name="Scarpelli C."/>
            <person name="Wincker P."/>
            <person name="Lander E.S."/>
            <person name="Weissenbach J."/>
            <person name="Roest Crollius H."/>
        </authorList>
    </citation>
    <scope>NUCLEOTIDE SEQUENCE [LARGE SCALE GENOMIC DNA]</scope>
</reference>
<dbReference type="SMART" id="SM01244">
    <property type="entry name" value="IRS"/>
    <property type="match status" value="1"/>
</dbReference>
<dbReference type="PROSITE" id="PS50003">
    <property type="entry name" value="PH_DOMAIN"/>
    <property type="match status" value="1"/>
</dbReference>
<sequence length="363" mass="39029">QKWKKNWFVLYPASQNGIARLEFFDSSSGGGSGGGGGSGSGSNEKTRRLDKKIIRLSECISILPALTETCPKDNMAAFCVETNDKTHVFAAEQDTAKEWMETMCDIAFQGGCSGSNNNIANSNGGPQEIQMSENLIYYSREEVNEFWVIIQRTEASERCGLSGNYWLKAENDALILRDSMIKKNILVWPYKLLRRYGRDRVMFSFEAGRRCDSGPGNFTFETKQGNEIFALVDQAIQSQKALAEDRHLSGPSSYDTDGPAGDSGREADGDSGGSKPGSGDGVLSKREGGDGGVGRGQVVGLKGRCLPELPAMLGAGSWGQGPAKAPPAADEPTGFYSEPADSVRLPAFDSLYSDPVDSIVAQG</sequence>
<feature type="region of interest" description="Disordered" evidence="3">
    <location>
        <begin position="317"/>
        <end position="340"/>
    </location>
</feature>
<dbReference type="PROSITE" id="PS51064">
    <property type="entry name" value="IRS_PTB"/>
    <property type="match status" value="1"/>
</dbReference>
<feature type="domain" description="PH" evidence="4">
    <location>
        <begin position="1"/>
        <end position="108"/>
    </location>
</feature>
<reference evidence="6" key="2">
    <citation type="submission" date="2004-02" db="EMBL/GenBank/DDBJ databases">
        <authorList>
            <consortium name="Genoscope"/>
            <consortium name="Whitehead Institute Centre for Genome Research"/>
        </authorList>
    </citation>
    <scope>NUCLEOTIDE SEQUENCE</scope>
</reference>
<dbReference type="Gene3D" id="2.30.29.30">
    <property type="entry name" value="Pleckstrin-homology domain (PH domain)/Phosphotyrosine-binding domain (PTB)"/>
    <property type="match status" value="2"/>
</dbReference>
<dbReference type="AlphaFoldDB" id="Q4TC80"/>
<dbReference type="GO" id="GO:0007169">
    <property type="term" value="P:cell surface receptor protein tyrosine kinase signaling pathway"/>
    <property type="evidence" value="ECO:0007669"/>
    <property type="project" value="TreeGrafter"/>
</dbReference>
<accession>Q4TC80</accession>
<evidence type="ECO:0000259" key="4">
    <source>
        <dbReference type="PROSITE" id="PS50003"/>
    </source>
</evidence>
<dbReference type="GO" id="GO:0007265">
    <property type="term" value="P:Ras protein signal transduction"/>
    <property type="evidence" value="ECO:0007669"/>
    <property type="project" value="TreeGrafter"/>
</dbReference>
<organism evidence="6">
    <name type="scientific">Tetraodon nigroviridis</name>
    <name type="common">Spotted green pufferfish</name>
    <name type="synonym">Chelonodon nigroviridis</name>
    <dbReference type="NCBI Taxonomy" id="99883"/>
    <lineage>
        <taxon>Eukaryota</taxon>
        <taxon>Metazoa</taxon>
        <taxon>Chordata</taxon>
        <taxon>Craniata</taxon>
        <taxon>Vertebrata</taxon>
        <taxon>Euteleostomi</taxon>
        <taxon>Actinopterygii</taxon>
        <taxon>Neopterygii</taxon>
        <taxon>Teleostei</taxon>
        <taxon>Neoteleostei</taxon>
        <taxon>Acanthomorphata</taxon>
        <taxon>Eupercaria</taxon>
        <taxon>Tetraodontiformes</taxon>
        <taxon>Tetradontoidea</taxon>
        <taxon>Tetraodontidae</taxon>
        <taxon>Tetraodon</taxon>
    </lineage>
</organism>
<dbReference type="PANTHER" id="PTHR21258">
    <property type="entry name" value="DOCKING PROTEIN RELATED"/>
    <property type="match status" value="1"/>
</dbReference>
<dbReference type="InterPro" id="IPR011993">
    <property type="entry name" value="PH-like_dom_sf"/>
</dbReference>
<dbReference type="GO" id="GO:0043410">
    <property type="term" value="P:positive regulation of MAPK cascade"/>
    <property type="evidence" value="ECO:0007669"/>
    <property type="project" value="TreeGrafter"/>
</dbReference>
<dbReference type="EMBL" id="CAAE01007047">
    <property type="protein sequence ID" value="CAF89502.1"/>
    <property type="molecule type" value="Genomic_DNA"/>
</dbReference>
<proteinExistence type="inferred from homology"/>
<evidence type="ECO:0000313" key="6">
    <source>
        <dbReference type="EMBL" id="CAF89502.1"/>
    </source>
</evidence>
<feature type="non-terminal residue" evidence="6">
    <location>
        <position position="1"/>
    </location>
</feature>
<feature type="compositionally biased region" description="Gly residues" evidence="3">
    <location>
        <begin position="270"/>
        <end position="280"/>
    </location>
</feature>
<dbReference type="KEGG" id="tng:GSTEN00003430G001"/>
<dbReference type="InterPro" id="IPR037751">
    <property type="entry name" value="Dok1/2/3_PTB"/>
</dbReference>
<evidence type="ECO:0000256" key="1">
    <source>
        <dbReference type="ARBA" id="ARBA00010955"/>
    </source>
</evidence>
<dbReference type="OrthoDB" id="6243387at2759"/>
<dbReference type="SMART" id="SM00310">
    <property type="entry name" value="PTBI"/>
    <property type="match status" value="1"/>
</dbReference>
<comment type="caution">
    <text evidence="6">The sequence shown here is derived from an EMBL/GenBank/DDBJ whole genome shotgun (WGS) entry which is preliminary data.</text>
</comment>
<gene>
    <name evidence="6" type="ORF">GSTENG00003430001</name>
</gene>
<feature type="region of interest" description="Disordered" evidence="3">
    <location>
        <begin position="242"/>
        <end position="296"/>
    </location>
</feature>
<evidence type="ECO:0000259" key="5">
    <source>
        <dbReference type="PROSITE" id="PS51064"/>
    </source>
</evidence>
<dbReference type="GO" id="GO:0005737">
    <property type="term" value="C:cytoplasm"/>
    <property type="evidence" value="ECO:0007669"/>
    <property type="project" value="TreeGrafter"/>
</dbReference>
<keyword evidence="2" id="KW-0597">Phosphoprotein</keyword>
<evidence type="ECO:0000256" key="2">
    <source>
        <dbReference type="ARBA" id="ARBA00022553"/>
    </source>
</evidence>
<dbReference type="InterPro" id="IPR001849">
    <property type="entry name" value="PH_domain"/>
</dbReference>
<dbReference type="Pfam" id="PF00169">
    <property type="entry name" value="PH"/>
    <property type="match status" value="1"/>
</dbReference>
<dbReference type="InterPro" id="IPR002404">
    <property type="entry name" value="IRS_PTB"/>
</dbReference>
<dbReference type="CDD" id="cd01203">
    <property type="entry name" value="PTB_DOK1_DOK2_DOK3"/>
    <property type="match status" value="1"/>
</dbReference>
<dbReference type="Pfam" id="PF02174">
    <property type="entry name" value="IRS"/>
    <property type="match status" value="1"/>
</dbReference>
<feature type="domain" description="IRS-type PTB" evidence="5">
    <location>
        <begin position="142"/>
        <end position="246"/>
    </location>
</feature>
<feature type="non-terminal residue" evidence="6">
    <location>
        <position position="363"/>
    </location>
</feature>
<name>Q4TC80_TETNG</name>
<dbReference type="InterPro" id="IPR050996">
    <property type="entry name" value="Docking_Protein_DOK"/>
</dbReference>
<dbReference type="SUPFAM" id="SSF50729">
    <property type="entry name" value="PH domain-like"/>
    <property type="match status" value="2"/>
</dbReference>